<name>A0A9J2P3E1_ASCLU</name>
<dbReference type="WBParaSite" id="ALUE_0000436201-mRNA-1">
    <property type="protein sequence ID" value="ALUE_0000436201-mRNA-1"/>
    <property type="gene ID" value="ALUE_0000436201"/>
</dbReference>
<feature type="domain" description="Fungal lipase-type" evidence="1">
    <location>
        <begin position="4"/>
        <end position="105"/>
    </location>
</feature>
<dbReference type="AlphaFoldDB" id="A0A9J2P3E1"/>
<dbReference type="CDD" id="cd00519">
    <property type="entry name" value="Lipase_3"/>
    <property type="match status" value="1"/>
</dbReference>
<keyword evidence="2" id="KW-1185">Reference proteome</keyword>
<dbReference type="Gene3D" id="3.40.50.1820">
    <property type="entry name" value="alpha/beta hydrolase"/>
    <property type="match status" value="1"/>
</dbReference>
<dbReference type="InterPro" id="IPR002921">
    <property type="entry name" value="Fungal_lipase-type"/>
</dbReference>
<dbReference type="InterPro" id="IPR029058">
    <property type="entry name" value="AB_hydrolase_fold"/>
</dbReference>
<dbReference type="Proteomes" id="UP000036681">
    <property type="component" value="Unplaced"/>
</dbReference>
<evidence type="ECO:0000313" key="3">
    <source>
        <dbReference type="WBParaSite" id="ALUE_0000436201-mRNA-1"/>
    </source>
</evidence>
<sequence>MASATVSKYFYDAFYSVWTNGIMQSFLSLKAGYNGYELWITGHSLGAAMASIASNVIVAEGLHPSKLVKLITFGQPRTGDRRFAVAHDKLVWYDNDMALGRPYRVCLTPDNGFCSDSKFFDGSLKSHLYYFGEALSWWGKDGCK</sequence>
<reference evidence="3" key="1">
    <citation type="submission" date="2023-03" db="UniProtKB">
        <authorList>
            <consortium name="WormBaseParasite"/>
        </authorList>
    </citation>
    <scope>IDENTIFICATION</scope>
</reference>
<organism evidence="2 3">
    <name type="scientific">Ascaris lumbricoides</name>
    <name type="common">Giant roundworm</name>
    <dbReference type="NCBI Taxonomy" id="6252"/>
    <lineage>
        <taxon>Eukaryota</taxon>
        <taxon>Metazoa</taxon>
        <taxon>Ecdysozoa</taxon>
        <taxon>Nematoda</taxon>
        <taxon>Chromadorea</taxon>
        <taxon>Rhabditida</taxon>
        <taxon>Spirurina</taxon>
        <taxon>Ascaridomorpha</taxon>
        <taxon>Ascaridoidea</taxon>
        <taxon>Ascarididae</taxon>
        <taxon>Ascaris</taxon>
    </lineage>
</organism>
<evidence type="ECO:0000313" key="2">
    <source>
        <dbReference type="Proteomes" id="UP000036681"/>
    </source>
</evidence>
<accession>A0A9J2P3E1</accession>
<protein>
    <submittedName>
        <fullName evidence="3">Fungal lipase-like domain-containing protein</fullName>
    </submittedName>
</protein>
<proteinExistence type="predicted"/>
<dbReference type="Pfam" id="PF01764">
    <property type="entry name" value="Lipase_3"/>
    <property type="match status" value="1"/>
</dbReference>
<evidence type="ECO:0000259" key="1">
    <source>
        <dbReference type="Pfam" id="PF01764"/>
    </source>
</evidence>
<dbReference type="PANTHER" id="PTHR45908">
    <property type="entry name" value="PROTEIN CBG11750-RELATED"/>
    <property type="match status" value="1"/>
</dbReference>
<dbReference type="SUPFAM" id="SSF53474">
    <property type="entry name" value="alpha/beta-Hydrolases"/>
    <property type="match status" value="1"/>
</dbReference>
<dbReference type="GO" id="GO:0006629">
    <property type="term" value="P:lipid metabolic process"/>
    <property type="evidence" value="ECO:0007669"/>
    <property type="project" value="InterPro"/>
</dbReference>